<feature type="domain" description="HTH araC/xylS-type" evidence="7">
    <location>
        <begin position="234"/>
        <end position="329"/>
    </location>
</feature>
<dbReference type="SUPFAM" id="SSF52172">
    <property type="entry name" value="CheY-like"/>
    <property type="match status" value="1"/>
</dbReference>
<dbReference type="InterPro" id="IPR011006">
    <property type="entry name" value="CheY-like_superfamily"/>
</dbReference>
<dbReference type="InterPro" id="IPR001789">
    <property type="entry name" value="Sig_transdc_resp-reg_receiver"/>
</dbReference>
<dbReference type="AlphaFoldDB" id="A0AAE3DMN5"/>
<dbReference type="PANTHER" id="PTHR43280:SF28">
    <property type="entry name" value="HTH-TYPE TRANSCRIPTIONAL ACTIVATOR RHAS"/>
    <property type="match status" value="1"/>
</dbReference>
<keyword evidence="10" id="KW-1185">Reference proteome</keyword>
<dbReference type="GO" id="GO:0000160">
    <property type="term" value="P:phosphorelay signal transduction system"/>
    <property type="evidence" value="ECO:0007669"/>
    <property type="project" value="InterPro"/>
</dbReference>
<evidence type="ECO:0000256" key="5">
    <source>
        <dbReference type="ARBA" id="ARBA00024867"/>
    </source>
</evidence>
<dbReference type="RefSeq" id="WP_308728240.1">
    <property type="nucleotide sequence ID" value="NZ_JAJEQF010000018.1"/>
</dbReference>
<evidence type="ECO:0000256" key="3">
    <source>
        <dbReference type="ARBA" id="ARBA00023125"/>
    </source>
</evidence>
<comment type="function">
    <text evidence="5">May play the central regulatory role in sporulation. It may be an element of the effector pathway responsible for the activation of sporulation genes in response to nutritional stress. Spo0A may act in concert with spo0H (a sigma factor) to control the expression of some genes that are critical to the sporulation process.</text>
</comment>
<accession>A0AAE3DMN5</accession>
<dbReference type="EMBL" id="JAJEQF010000018">
    <property type="protein sequence ID" value="MCC2167689.1"/>
    <property type="molecule type" value="Genomic_DNA"/>
</dbReference>
<dbReference type="Gene3D" id="3.40.50.2300">
    <property type="match status" value="1"/>
</dbReference>
<keyword evidence="2" id="KW-0805">Transcription regulation</keyword>
<evidence type="ECO:0000256" key="4">
    <source>
        <dbReference type="ARBA" id="ARBA00023163"/>
    </source>
</evidence>
<keyword evidence="4" id="KW-0804">Transcription</keyword>
<name>A0AAE3DMN5_9FIRM</name>
<feature type="modified residue" description="4-aspartylphosphate" evidence="6">
    <location>
        <position position="54"/>
    </location>
</feature>
<dbReference type="SMART" id="SM00448">
    <property type="entry name" value="REC"/>
    <property type="match status" value="1"/>
</dbReference>
<evidence type="ECO:0000256" key="1">
    <source>
        <dbReference type="ARBA" id="ARBA00018672"/>
    </source>
</evidence>
<dbReference type="PANTHER" id="PTHR43280">
    <property type="entry name" value="ARAC-FAMILY TRANSCRIPTIONAL REGULATOR"/>
    <property type="match status" value="1"/>
</dbReference>
<dbReference type="PROSITE" id="PS00041">
    <property type="entry name" value="HTH_ARAC_FAMILY_1"/>
    <property type="match status" value="1"/>
</dbReference>
<evidence type="ECO:0000313" key="10">
    <source>
        <dbReference type="Proteomes" id="UP001199355"/>
    </source>
</evidence>
<dbReference type="Pfam" id="PF00072">
    <property type="entry name" value="Response_reg"/>
    <property type="match status" value="1"/>
</dbReference>
<reference evidence="9 10" key="1">
    <citation type="submission" date="2021-10" db="EMBL/GenBank/DDBJ databases">
        <title>Anaerobic single-cell dispensing facilitates the cultivation of human gut bacteria.</title>
        <authorList>
            <person name="Afrizal A."/>
        </authorList>
    </citation>
    <scope>NUCLEOTIDE SEQUENCE [LARGE SCALE GENOMIC DNA]</scope>
    <source>
        <strain evidence="9 10">CLA-AA-H244</strain>
    </source>
</reference>
<dbReference type="PROSITE" id="PS01124">
    <property type="entry name" value="HTH_ARAC_FAMILY_2"/>
    <property type="match status" value="1"/>
</dbReference>
<keyword evidence="6" id="KW-0597">Phosphoprotein</keyword>
<evidence type="ECO:0000256" key="2">
    <source>
        <dbReference type="ARBA" id="ARBA00023015"/>
    </source>
</evidence>
<evidence type="ECO:0000313" key="9">
    <source>
        <dbReference type="EMBL" id="MCC2167689.1"/>
    </source>
</evidence>
<dbReference type="SUPFAM" id="SSF46689">
    <property type="entry name" value="Homeodomain-like"/>
    <property type="match status" value="2"/>
</dbReference>
<dbReference type="Gene3D" id="1.10.10.60">
    <property type="entry name" value="Homeodomain-like"/>
    <property type="match status" value="2"/>
</dbReference>
<evidence type="ECO:0000259" key="8">
    <source>
        <dbReference type="PROSITE" id="PS50110"/>
    </source>
</evidence>
<dbReference type="Proteomes" id="UP001199355">
    <property type="component" value="Unassembled WGS sequence"/>
</dbReference>
<dbReference type="InterPro" id="IPR018062">
    <property type="entry name" value="HTH_AraC-typ_CS"/>
</dbReference>
<dbReference type="SMART" id="SM00342">
    <property type="entry name" value="HTH_ARAC"/>
    <property type="match status" value="1"/>
</dbReference>
<keyword evidence="3" id="KW-0238">DNA-binding</keyword>
<evidence type="ECO:0000256" key="6">
    <source>
        <dbReference type="PROSITE-ProRule" id="PRU00169"/>
    </source>
</evidence>
<dbReference type="InterPro" id="IPR020449">
    <property type="entry name" value="Tscrpt_reg_AraC-type_HTH"/>
</dbReference>
<dbReference type="GO" id="GO:0043565">
    <property type="term" value="F:sequence-specific DNA binding"/>
    <property type="evidence" value="ECO:0007669"/>
    <property type="project" value="InterPro"/>
</dbReference>
<comment type="caution">
    <text evidence="9">The sequence shown here is derived from an EMBL/GenBank/DDBJ whole genome shotgun (WGS) entry which is preliminary data.</text>
</comment>
<feature type="domain" description="Response regulatory" evidence="8">
    <location>
        <begin position="2"/>
        <end position="119"/>
    </location>
</feature>
<dbReference type="GO" id="GO:0003700">
    <property type="term" value="F:DNA-binding transcription factor activity"/>
    <property type="evidence" value="ECO:0007669"/>
    <property type="project" value="InterPro"/>
</dbReference>
<dbReference type="Pfam" id="PF12833">
    <property type="entry name" value="HTH_18"/>
    <property type="match status" value="1"/>
</dbReference>
<protein>
    <recommendedName>
        <fullName evidence="1">Stage 0 sporulation protein A homolog</fullName>
    </recommendedName>
</protein>
<dbReference type="CDD" id="cd17536">
    <property type="entry name" value="REC_YesN-like"/>
    <property type="match status" value="1"/>
</dbReference>
<dbReference type="InterPro" id="IPR018060">
    <property type="entry name" value="HTH_AraC"/>
</dbReference>
<sequence length="329" mass="38552">MNVLIVDDDKLARKGLIAVIDWEQYGLCVVGDVQNGKKALEFLENHPVDLVFTDIDMPEMNGLELMKICKENYPETDFVIFSVYEDFSFARQALRLGALDYISKIEFDPEECDAIMKKIVEKYQNKRREKAERNLRAEEDWEGENVRKLEEEFKSGRWIFDENELEKMSEQLSELPLRYAERILVSCFNHLQLSERDKIPAFETMPELLNWIHSWLQNQYLNNSSKTDDISLCIRAVQYIQEHVTESVRAEAAADAVGMSRGYFSTKFREVTGETFHNCVIRYKMKTAAQEIRKGEKSMTEIALELGYDNFYYFSKLFRKEYGCTPGEF</sequence>
<gene>
    <name evidence="9" type="ORF">LKD45_08295</name>
</gene>
<evidence type="ECO:0000259" key="7">
    <source>
        <dbReference type="PROSITE" id="PS01124"/>
    </source>
</evidence>
<dbReference type="PRINTS" id="PR00032">
    <property type="entry name" value="HTHARAC"/>
</dbReference>
<proteinExistence type="predicted"/>
<dbReference type="InterPro" id="IPR009057">
    <property type="entry name" value="Homeodomain-like_sf"/>
</dbReference>
<dbReference type="PROSITE" id="PS50110">
    <property type="entry name" value="RESPONSE_REGULATORY"/>
    <property type="match status" value="1"/>
</dbReference>
<organism evidence="9 10">
    <name type="scientific">Gallintestinimicrobium propionicum</name>
    <dbReference type="NCBI Taxonomy" id="2981770"/>
    <lineage>
        <taxon>Bacteria</taxon>
        <taxon>Bacillati</taxon>
        <taxon>Bacillota</taxon>
        <taxon>Clostridia</taxon>
        <taxon>Lachnospirales</taxon>
        <taxon>Lachnospiraceae</taxon>
        <taxon>Gallintestinimicrobium</taxon>
    </lineage>
</organism>